<comment type="caution">
    <text evidence="2">The sequence shown here is derived from an EMBL/GenBank/DDBJ whole genome shotgun (WGS) entry which is preliminary data.</text>
</comment>
<dbReference type="RefSeq" id="WP_380673315.1">
    <property type="nucleotide sequence ID" value="NZ_JBHTCJ010000022.1"/>
</dbReference>
<dbReference type="Pfam" id="PF19054">
    <property type="entry name" value="DUF5753"/>
    <property type="match status" value="1"/>
</dbReference>
<keyword evidence="3" id="KW-1185">Reference proteome</keyword>
<proteinExistence type="predicted"/>
<organism evidence="2 3">
    <name type="scientific">Saccharopolyspora griseoalba</name>
    <dbReference type="NCBI Taxonomy" id="1431848"/>
    <lineage>
        <taxon>Bacteria</taxon>
        <taxon>Bacillati</taxon>
        <taxon>Actinomycetota</taxon>
        <taxon>Actinomycetes</taxon>
        <taxon>Pseudonocardiales</taxon>
        <taxon>Pseudonocardiaceae</taxon>
        <taxon>Saccharopolyspora</taxon>
    </lineage>
</organism>
<dbReference type="EMBL" id="JBHTCJ010000022">
    <property type="protein sequence ID" value="MFC7344936.1"/>
    <property type="molecule type" value="Genomic_DNA"/>
</dbReference>
<accession>A0ABW2LTM5</accession>
<evidence type="ECO:0000259" key="1">
    <source>
        <dbReference type="Pfam" id="PF19054"/>
    </source>
</evidence>
<dbReference type="Proteomes" id="UP001596504">
    <property type="component" value="Unassembled WGS sequence"/>
</dbReference>
<reference evidence="3" key="1">
    <citation type="journal article" date="2019" name="Int. J. Syst. Evol. Microbiol.">
        <title>The Global Catalogue of Microorganisms (GCM) 10K type strain sequencing project: providing services to taxonomists for standard genome sequencing and annotation.</title>
        <authorList>
            <consortium name="The Broad Institute Genomics Platform"/>
            <consortium name="The Broad Institute Genome Sequencing Center for Infectious Disease"/>
            <person name="Wu L."/>
            <person name="Ma J."/>
        </authorList>
    </citation>
    <scope>NUCLEOTIDE SEQUENCE [LARGE SCALE GENOMIC DNA]</scope>
    <source>
        <strain evidence="3">WLHS5</strain>
    </source>
</reference>
<feature type="domain" description="DUF5753" evidence="1">
    <location>
        <begin position="3"/>
        <end position="50"/>
    </location>
</feature>
<dbReference type="InterPro" id="IPR043917">
    <property type="entry name" value="DUF5753"/>
</dbReference>
<evidence type="ECO:0000313" key="2">
    <source>
        <dbReference type="EMBL" id="MFC7344936.1"/>
    </source>
</evidence>
<sequence>MGDPGVVYEEVLLGGRYHEDPEEIALYDRAITRLQALAETQEDSRAILQRARKEV</sequence>
<evidence type="ECO:0000313" key="3">
    <source>
        <dbReference type="Proteomes" id="UP001596504"/>
    </source>
</evidence>
<name>A0ABW2LTM5_9PSEU</name>
<gene>
    <name evidence="2" type="ORF">ACFQRI_26290</name>
</gene>
<protein>
    <submittedName>
        <fullName evidence="2">Scr1 family TA system antitoxin-like transcriptional regulator</fullName>
    </submittedName>
</protein>